<keyword evidence="2" id="KW-0378">Hydrolase</keyword>
<keyword evidence="3" id="KW-1185">Reference proteome</keyword>
<dbReference type="SUPFAM" id="SSF52540">
    <property type="entry name" value="P-loop containing nucleoside triphosphate hydrolases"/>
    <property type="match status" value="2"/>
</dbReference>
<gene>
    <name evidence="2" type="ORF">AchV4_0077</name>
</gene>
<proteinExistence type="predicted"/>
<feature type="domain" description="Helicase ATP-binding" evidence="1">
    <location>
        <begin position="17"/>
        <end position="248"/>
    </location>
</feature>
<dbReference type="Gene3D" id="3.40.50.300">
    <property type="entry name" value="P-loop containing nucleotide triphosphate hydrolases"/>
    <property type="match status" value="2"/>
</dbReference>
<keyword evidence="2" id="KW-0547">Nucleotide-binding</keyword>
<dbReference type="SMART" id="SM00487">
    <property type="entry name" value="DEXDc"/>
    <property type="match status" value="1"/>
</dbReference>
<dbReference type="InterPro" id="IPR027417">
    <property type="entry name" value="P-loop_NTPase"/>
</dbReference>
<dbReference type="PANTHER" id="PTHR10799">
    <property type="entry name" value="SNF2/RAD54 HELICASE FAMILY"/>
    <property type="match status" value="1"/>
</dbReference>
<accession>A0A7T3U6U1</accession>
<protein>
    <submittedName>
        <fullName evidence="2">DNA helicase</fullName>
    </submittedName>
</protein>
<dbReference type="EMBL" id="MW269554">
    <property type="protein sequence ID" value="QPZ53245.1"/>
    <property type="molecule type" value="Genomic_DNA"/>
</dbReference>
<dbReference type="InterPro" id="IPR000330">
    <property type="entry name" value="SNF2_N"/>
</dbReference>
<dbReference type="Pfam" id="PF00176">
    <property type="entry name" value="SNF2-rel_dom"/>
    <property type="match status" value="1"/>
</dbReference>
<dbReference type="PROSITE" id="PS51192">
    <property type="entry name" value="HELICASE_ATP_BIND_1"/>
    <property type="match status" value="1"/>
</dbReference>
<dbReference type="Proteomes" id="UP000595170">
    <property type="component" value="Segment"/>
</dbReference>
<keyword evidence="2" id="KW-0347">Helicase</keyword>
<evidence type="ECO:0000313" key="3">
    <source>
        <dbReference type="Proteomes" id="UP000595170"/>
    </source>
</evidence>
<reference evidence="2 3" key="1">
    <citation type="submission" date="2020-11" db="EMBL/GenBank/DDBJ databases">
        <title>Complete Genome Sequence of Achromobacter phage vB_AchrS_AchV4.</title>
        <authorList>
            <person name="Kaliniene L."/>
            <person name="Noreika A."/>
            <person name="Meskys R."/>
        </authorList>
    </citation>
    <scope>NUCLEOTIDE SEQUENCE [LARGE SCALE GENOMIC DNA]</scope>
</reference>
<dbReference type="GO" id="GO:0005524">
    <property type="term" value="F:ATP binding"/>
    <property type="evidence" value="ECO:0007669"/>
    <property type="project" value="InterPro"/>
</dbReference>
<dbReference type="GO" id="GO:0004386">
    <property type="term" value="F:helicase activity"/>
    <property type="evidence" value="ECO:0007669"/>
    <property type="project" value="UniProtKB-KW"/>
</dbReference>
<sequence>MKLREKKDLRHYQGYMVDRIVNDRYVMLWADMGLGKTVATLTGIQQLLDMRFITKVLIVAPLLVATTTWPDEIEAWAHTRHLTYTVIRVEDDDPRVRAAYNETYKRRRAEELMLGAEPDDATRIARAAAQRAETEKKEELKQALVMEDTQVHIINREQLIWLVEFLGKRRPYDALVYDEASRLKAGKKRVKPSKKLGPDGKPIPPGLSEFGAVARMRAGMDCVIELTGTPSPNGLEDLWGQAYIADLGKRLGTSKSAFLQRWFDCNKYDHSIKPKHFAEEAIMRELSDIAVTLRSEDYIALPGRVDNFVYVDLPEQALEKYRRFQREFVLEEHDIEAVNQGVLTNKLLQLSNGSVYDGDKKAIGIHDEKLGALERIIEEANGKPVLIAYSFQFDLDKIRKKFKHAVLLRDERDVVRKWNAGKIPLLITHPASAAHGLNLQYGGNIAVWYGLTWSLELYQQFNKRLDRSGQLFSVILHHILTRGTYDEIQLKALNFKDATQNSVTQAVRLVLPATS</sequence>
<dbReference type="InterPro" id="IPR014001">
    <property type="entry name" value="Helicase_ATP-bd"/>
</dbReference>
<name>A0A7T3U6U1_9CAUD</name>
<organism evidence="2 3">
    <name type="scientific">Achromobacter phage vB_AchrS_AchV4</name>
    <dbReference type="NCBI Taxonomy" id="2796514"/>
    <lineage>
        <taxon>Viruses</taxon>
        <taxon>Duplodnaviria</taxon>
        <taxon>Heunggongvirae</taxon>
        <taxon>Uroviricota</taxon>
        <taxon>Caudoviricetes</taxon>
        <taxon>Casjensviridae</taxon>
        <taxon>Gediminasvirus</taxon>
        <taxon>Gediminasvirus AchV4</taxon>
    </lineage>
</organism>
<evidence type="ECO:0000313" key="2">
    <source>
        <dbReference type="EMBL" id="QPZ53245.1"/>
    </source>
</evidence>
<keyword evidence="2" id="KW-0067">ATP-binding</keyword>
<evidence type="ECO:0000259" key="1">
    <source>
        <dbReference type="PROSITE" id="PS51192"/>
    </source>
</evidence>